<name>A0A7T0C3F4_9BACT</name>
<dbReference type="InterPro" id="IPR058792">
    <property type="entry name" value="Beta-barrel_RND_2"/>
</dbReference>
<dbReference type="KEGG" id="nva:G3M78_10540"/>
<dbReference type="PANTHER" id="PTHR30469:SF11">
    <property type="entry name" value="BLL4320 PROTEIN"/>
    <property type="match status" value="1"/>
</dbReference>
<reference evidence="4" key="1">
    <citation type="submission" date="2020-02" db="EMBL/GenBank/DDBJ databases">
        <title>Genomic and physiological characterization of two novel Nitrospinaceae genera.</title>
        <authorList>
            <person name="Mueller A.J."/>
            <person name="Jung M.-Y."/>
            <person name="Strachan C.R."/>
            <person name="Herbold C.W."/>
            <person name="Kirkegaard R.H."/>
            <person name="Daims H."/>
        </authorList>
    </citation>
    <scope>NUCLEOTIDE SEQUENCE [LARGE SCALE GENOMIC DNA]</scope>
</reference>
<accession>A0A7T0C3F4</accession>
<evidence type="ECO:0000313" key="4">
    <source>
        <dbReference type="Proteomes" id="UP000594464"/>
    </source>
</evidence>
<gene>
    <name evidence="3" type="ORF">G3M78_10540</name>
</gene>
<dbReference type="Gene3D" id="2.40.420.20">
    <property type="match status" value="1"/>
</dbReference>
<dbReference type="NCBIfam" id="TIGR01730">
    <property type="entry name" value="RND_mfp"/>
    <property type="match status" value="1"/>
</dbReference>
<dbReference type="AlphaFoldDB" id="A0A7T0C3F4"/>
<dbReference type="Proteomes" id="UP000594464">
    <property type="component" value="Chromosome"/>
</dbReference>
<feature type="domain" description="CusB-like beta-barrel" evidence="2">
    <location>
        <begin position="219"/>
        <end position="294"/>
    </location>
</feature>
<dbReference type="EMBL" id="CP048620">
    <property type="protein sequence ID" value="QPJ65803.1"/>
    <property type="molecule type" value="Genomic_DNA"/>
</dbReference>
<proteinExistence type="inferred from homology"/>
<dbReference type="PANTHER" id="PTHR30469">
    <property type="entry name" value="MULTIDRUG RESISTANCE PROTEIN MDTA"/>
    <property type="match status" value="1"/>
</dbReference>
<evidence type="ECO:0000256" key="1">
    <source>
        <dbReference type="ARBA" id="ARBA00009477"/>
    </source>
</evidence>
<dbReference type="Gene3D" id="2.40.30.170">
    <property type="match status" value="1"/>
</dbReference>
<comment type="similarity">
    <text evidence="1">Belongs to the membrane fusion protein (MFP) (TC 8.A.1) family.</text>
</comment>
<dbReference type="GO" id="GO:1990281">
    <property type="term" value="C:efflux pump complex"/>
    <property type="evidence" value="ECO:0007669"/>
    <property type="project" value="TreeGrafter"/>
</dbReference>
<dbReference type="SUPFAM" id="SSF111369">
    <property type="entry name" value="HlyD-like secretion proteins"/>
    <property type="match status" value="1"/>
</dbReference>
<evidence type="ECO:0000313" key="3">
    <source>
        <dbReference type="EMBL" id="QPJ65803.1"/>
    </source>
</evidence>
<dbReference type="Gene3D" id="2.40.50.100">
    <property type="match status" value="1"/>
</dbReference>
<sequence length="374" mass="41049">MLVALGVLFWENGGSRLIDPGKFSVKGTIAYLEQLGSFLKKEDSANGSSRRGRGSGSAVKVLVQPIVMSSNDRVFEAVGTGRARLSVQVFPAVSEEVVEVLFKAQDKVAKGDILVRLDDREERLAVQKAEIELKNLHSLLGRYEKAVKEGAVPESEVDSARADFEAAQVTLDEARLAVEERLVRAPFDGVLGIPNIDPGDRVSPSASIATLDDRKILHVDFEVPEALAGSLMKAQEEKRRIAATTPAYPGRMFTANISAQQSRLDSGRRTLTARASIKNDDDTLLPGMSFTVRWEVLDKEYLTVPEISLQWGREGSFLWIVREKKAEKIYARVIARRAGQVLLEGKIAEGENVVVEGIQRLRPGTEVEILGAEN</sequence>
<dbReference type="Gene3D" id="1.10.287.470">
    <property type="entry name" value="Helix hairpin bin"/>
    <property type="match status" value="1"/>
</dbReference>
<dbReference type="Pfam" id="PF25954">
    <property type="entry name" value="Beta-barrel_RND_2"/>
    <property type="match status" value="1"/>
</dbReference>
<organism evidence="3 4">
    <name type="scientific">Candidatus Nitrohelix vancouverensis</name>
    <dbReference type="NCBI Taxonomy" id="2705534"/>
    <lineage>
        <taxon>Bacteria</taxon>
        <taxon>Pseudomonadati</taxon>
        <taxon>Nitrospinota/Tectimicrobiota group</taxon>
        <taxon>Nitrospinota</taxon>
        <taxon>Nitrospinia</taxon>
        <taxon>Nitrospinales</taxon>
        <taxon>Nitrospinaceae</taxon>
        <taxon>Candidatus Nitrohelix</taxon>
    </lineage>
</organism>
<protein>
    <submittedName>
        <fullName evidence="3">Efflux RND transporter periplasmic adaptor subunit</fullName>
    </submittedName>
</protein>
<dbReference type="GO" id="GO:0015562">
    <property type="term" value="F:efflux transmembrane transporter activity"/>
    <property type="evidence" value="ECO:0007669"/>
    <property type="project" value="TreeGrafter"/>
</dbReference>
<dbReference type="InterPro" id="IPR006143">
    <property type="entry name" value="RND_pump_MFP"/>
</dbReference>
<evidence type="ECO:0000259" key="2">
    <source>
        <dbReference type="Pfam" id="PF25954"/>
    </source>
</evidence>